<dbReference type="GO" id="GO:0016740">
    <property type="term" value="F:transferase activity"/>
    <property type="evidence" value="ECO:0007669"/>
    <property type="project" value="UniProtKB-KW"/>
</dbReference>
<reference evidence="4 5" key="1">
    <citation type="submission" date="2020-09" db="EMBL/GenBank/DDBJ databases">
        <title>A novel species.</title>
        <authorList>
            <person name="Gao J."/>
        </authorList>
    </citation>
    <scope>NUCLEOTIDE SEQUENCE [LARGE SCALE GENOMIC DNA]</scope>
    <source>
        <strain evidence="4 5">CRXT-Y-14</strain>
    </source>
</reference>
<evidence type="ECO:0000313" key="5">
    <source>
        <dbReference type="Proteomes" id="UP000516428"/>
    </source>
</evidence>
<dbReference type="InterPro" id="IPR001173">
    <property type="entry name" value="Glyco_trans_2-like"/>
</dbReference>
<comment type="similarity">
    <text evidence="1">Belongs to the glycosyltransferase 2 family.</text>
</comment>
<accession>A0A7H1B1I9</accession>
<name>A0A7H1B1I9_9ACTN</name>
<evidence type="ECO:0000256" key="1">
    <source>
        <dbReference type="ARBA" id="ARBA00006739"/>
    </source>
</evidence>
<sequence length="277" mass="29923">MGPASHRARAHDDPGRARTGGRPCFVRSAHPKCPDRARRVKSVTTPPHPSPSVDVVLPCLDEAEALPWVLERIPPGWRALVVDNGSTDGSADLARSLGATVVPEPVRGFGAACHAGLLAADADIVCFCDCDASLDPGLLVPFVDEVSTGRADLVLGRRRPTRRGAWPPHARAGNLALARLLRRRTGLRLHDLGPLRAARRTELLALDLTDRRSGYPLQMVVRAADAGWRVTEHDVPYRPRSGASKVTGTWRGTWQAVRDMSRVLAETAPPAAEGRSR</sequence>
<feature type="domain" description="Glycosyltransferase 2-like" evidence="3">
    <location>
        <begin position="55"/>
        <end position="172"/>
    </location>
</feature>
<dbReference type="InterPro" id="IPR029044">
    <property type="entry name" value="Nucleotide-diphossugar_trans"/>
</dbReference>
<proteinExistence type="inferred from homology"/>
<gene>
    <name evidence="4" type="ORF">IAG42_02470</name>
</gene>
<evidence type="ECO:0000256" key="2">
    <source>
        <dbReference type="SAM" id="MobiDB-lite"/>
    </source>
</evidence>
<evidence type="ECO:0000259" key="3">
    <source>
        <dbReference type="Pfam" id="PF00535"/>
    </source>
</evidence>
<feature type="region of interest" description="Disordered" evidence="2">
    <location>
        <begin position="1"/>
        <end position="48"/>
    </location>
</feature>
<dbReference type="Gene3D" id="3.90.550.10">
    <property type="entry name" value="Spore Coat Polysaccharide Biosynthesis Protein SpsA, Chain A"/>
    <property type="match status" value="1"/>
</dbReference>
<protein>
    <submittedName>
        <fullName evidence="4">Glycosyltransferase family 2 protein</fullName>
    </submittedName>
</protein>
<dbReference type="EMBL" id="CP061281">
    <property type="protein sequence ID" value="QNS02594.1"/>
    <property type="molecule type" value="Genomic_DNA"/>
</dbReference>
<organism evidence="4 5">
    <name type="scientific">Streptomyces xanthii</name>
    <dbReference type="NCBI Taxonomy" id="2768069"/>
    <lineage>
        <taxon>Bacteria</taxon>
        <taxon>Bacillati</taxon>
        <taxon>Actinomycetota</taxon>
        <taxon>Actinomycetes</taxon>
        <taxon>Kitasatosporales</taxon>
        <taxon>Streptomycetaceae</taxon>
        <taxon>Streptomyces</taxon>
    </lineage>
</organism>
<keyword evidence="4" id="KW-0808">Transferase</keyword>
<dbReference type="PANTHER" id="PTHR48090">
    <property type="entry name" value="UNDECAPRENYL-PHOSPHATE 4-DEOXY-4-FORMAMIDO-L-ARABINOSE TRANSFERASE-RELATED"/>
    <property type="match status" value="1"/>
</dbReference>
<dbReference type="KEGG" id="sxn:IAG42_02470"/>
<keyword evidence="5" id="KW-1185">Reference proteome</keyword>
<evidence type="ECO:0000313" key="4">
    <source>
        <dbReference type="EMBL" id="QNS02594.1"/>
    </source>
</evidence>
<dbReference type="Proteomes" id="UP000516428">
    <property type="component" value="Chromosome"/>
</dbReference>
<dbReference type="InterPro" id="IPR050256">
    <property type="entry name" value="Glycosyltransferase_2"/>
</dbReference>
<dbReference type="CDD" id="cd04179">
    <property type="entry name" value="DPM_DPG-synthase_like"/>
    <property type="match status" value="1"/>
</dbReference>
<dbReference type="SUPFAM" id="SSF53448">
    <property type="entry name" value="Nucleotide-diphospho-sugar transferases"/>
    <property type="match status" value="1"/>
</dbReference>
<dbReference type="AlphaFoldDB" id="A0A7H1B1I9"/>
<dbReference type="PANTHER" id="PTHR48090:SF7">
    <property type="entry name" value="RFBJ PROTEIN"/>
    <property type="match status" value="1"/>
</dbReference>
<dbReference type="Pfam" id="PF00535">
    <property type="entry name" value="Glycos_transf_2"/>
    <property type="match status" value="1"/>
</dbReference>